<dbReference type="RefSeq" id="WP_369060405.1">
    <property type="nucleotide sequence ID" value="NZ_CP158375.1"/>
</dbReference>
<evidence type="ECO:0000256" key="3">
    <source>
        <dbReference type="ARBA" id="ARBA00022729"/>
    </source>
</evidence>
<feature type="chain" id="PRO_5044347586" evidence="6">
    <location>
        <begin position="30"/>
        <end position="557"/>
    </location>
</feature>
<feature type="binding site" evidence="5">
    <location>
        <begin position="167"/>
        <end position="169"/>
    </location>
    <ligand>
        <name>substrate</name>
    </ligand>
</feature>
<dbReference type="InterPro" id="IPR017850">
    <property type="entry name" value="Alkaline_phosphatase_core_sf"/>
</dbReference>
<feature type="active site" description="Phosphothreonine intermediate" evidence="4">
    <location>
        <position position="85"/>
    </location>
</feature>
<dbReference type="PANTHER" id="PTHR10151">
    <property type="entry name" value="ECTONUCLEOTIDE PYROPHOSPHATASE/PHOSPHODIESTERASE"/>
    <property type="match status" value="1"/>
</dbReference>
<keyword evidence="2" id="KW-0479">Metal-binding</keyword>
<dbReference type="GO" id="GO:0046872">
    <property type="term" value="F:metal ion binding"/>
    <property type="evidence" value="ECO:0007669"/>
    <property type="project" value="UniProtKB-KW"/>
</dbReference>
<dbReference type="Pfam" id="PF01663">
    <property type="entry name" value="Phosphodiest"/>
    <property type="match status" value="1"/>
</dbReference>
<accession>A0AB39KU47</accession>
<dbReference type="PIRSF" id="PIRSF031924">
    <property type="entry name" value="Pi-irrepressible_AP"/>
    <property type="match status" value="1"/>
</dbReference>
<dbReference type="InterPro" id="IPR002591">
    <property type="entry name" value="Phosphodiest/P_Trfase"/>
</dbReference>
<dbReference type="InterPro" id="IPR026263">
    <property type="entry name" value="Alkaline_phosphatase_prok"/>
</dbReference>
<dbReference type="SUPFAM" id="SSF53649">
    <property type="entry name" value="Alkaline phosphatase-like"/>
    <property type="match status" value="1"/>
</dbReference>
<protein>
    <submittedName>
        <fullName evidence="7">Alkaline phosphatase family protein</fullName>
    </submittedName>
</protein>
<evidence type="ECO:0000313" key="7">
    <source>
        <dbReference type="EMBL" id="XDO97289.1"/>
    </source>
</evidence>
<evidence type="ECO:0000256" key="4">
    <source>
        <dbReference type="PIRSR" id="PIRSR031924-50"/>
    </source>
</evidence>
<keyword evidence="3 6" id="KW-0732">Signal</keyword>
<dbReference type="Gene3D" id="3.40.720.10">
    <property type="entry name" value="Alkaline Phosphatase, subunit A"/>
    <property type="match status" value="1"/>
</dbReference>
<dbReference type="PANTHER" id="PTHR10151:SF120">
    <property type="entry name" value="BIS(5'-ADENOSYL)-TRIPHOSPHATASE"/>
    <property type="match status" value="1"/>
</dbReference>
<evidence type="ECO:0000256" key="6">
    <source>
        <dbReference type="SAM" id="SignalP"/>
    </source>
</evidence>
<gene>
    <name evidence="7" type="ORF">ABOZ73_02400</name>
</gene>
<evidence type="ECO:0000256" key="1">
    <source>
        <dbReference type="ARBA" id="ARBA00022553"/>
    </source>
</evidence>
<evidence type="ECO:0000256" key="2">
    <source>
        <dbReference type="ARBA" id="ARBA00022723"/>
    </source>
</evidence>
<organism evidence="7">
    <name type="scientific">Caulobacter sp. 73W</name>
    <dbReference type="NCBI Taxonomy" id="3161137"/>
    <lineage>
        <taxon>Bacteria</taxon>
        <taxon>Pseudomonadati</taxon>
        <taxon>Pseudomonadota</taxon>
        <taxon>Alphaproteobacteria</taxon>
        <taxon>Caulobacterales</taxon>
        <taxon>Caulobacteraceae</taxon>
        <taxon>Caulobacter</taxon>
    </lineage>
</organism>
<dbReference type="CDD" id="cd16016">
    <property type="entry name" value="AP-SPAP"/>
    <property type="match status" value="1"/>
</dbReference>
<proteinExistence type="predicted"/>
<feature type="binding site" evidence="5">
    <location>
        <position position="106"/>
    </location>
    <ligand>
        <name>substrate</name>
    </ligand>
</feature>
<dbReference type="AlphaFoldDB" id="A0AB39KU47"/>
<name>A0AB39KU47_9CAUL</name>
<dbReference type="Gene3D" id="3.30.1360.150">
    <property type="match status" value="1"/>
</dbReference>
<feature type="signal peptide" evidence="6">
    <location>
        <begin position="1"/>
        <end position="29"/>
    </location>
</feature>
<keyword evidence="1 4" id="KW-0597">Phosphoprotein</keyword>
<sequence>MKPKTFVRRLGLSAFVAAATLAAASSGHAAEAKKPAPKLVVAIVIDQFSANLFNQHRAEFTGGLKSLASGLVYANGYQSHASTETCPGHSTILTGKRPANTGIPANDWIDRATGEEVYCLSVPENTLADGGPGENGRVGASAMRVSNLADWLKTSSPGSRSFAVSGKDRGAINLAGQKGDGAFWYLDGFGWTTFVEPGQDAAKRLAPVAALNASLKASHAKTKPSWSYTSEACRALEADWPIAGKPWRAQVPPANYAFDASPLLDEVTVDAAIMLLDTQKLGQGAATDLLGVSLSATDRIGHRYGTQGPEMCEQMRRVDLALGRLMTRLSKVPGGVIVAVTADHGGSDFPERSHARGHDTAGRGGPEAFARVNEQLKTTFKLDFDPLMQGGSGLMVVNAEKRGMAEPLRSQIAEAAVEALRKEPIVAGAYTLTEVLASPPPAKGASPQEYTLLQRYRLSAVEGRSPDILIGLQPGITPGRVRFGGSLSGHGSPWEYDRRVPILFWWPGVEGQERFYPIETADIGPTLANVVGATPPADIDGRCIDLGGFDAKACPKR</sequence>
<evidence type="ECO:0000256" key="5">
    <source>
        <dbReference type="PIRSR" id="PIRSR031924-51"/>
    </source>
</evidence>
<dbReference type="GO" id="GO:0004035">
    <property type="term" value="F:alkaline phosphatase activity"/>
    <property type="evidence" value="ECO:0007669"/>
    <property type="project" value="InterPro"/>
</dbReference>
<reference evidence="7" key="1">
    <citation type="submission" date="2024-06" db="EMBL/GenBank/DDBJ databases">
        <title>Caulobacter inopinatus, sp. nov.</title>
        <authorList>
            <person name="Donachie S.P."/>
        </authorList>
    </citation>
    <scope>NUCLEOTIDE SEQUENCE</scope>
    <source>
        <strain evidence="7">73W</strain>
    </source>
</reference>
<dbReference type="EMBL" id="CP158375">
    <property type="protein sequence ID" value="XDO97289.1"/>
    <property type="molecule type" value="Genomic_DNA"/>
</dbReference>